<sequence>MSLTSASEKDHHMVCVLHLDEKDSKEKIFLFTESTLAMCQNAELVYRFRSQSKFRNIQVPSSPNASSGYHVKCYRKFTSVSKEEIKVASAKLDELQSATTITSPIIVQQHMQPTPLDSDNINADFRNLRSGRPPTPKTVFDQNCLFCDKTRKLNKDKVRESMAKCQTIEMKGNIEANAKLLNDTVFLGKISSIGDFIAKEVKYHRSCLIAYRDRANAEKQKKVEKEASSWQRKKDICLKALESTTAFMETKLFVFSNVLRMQDILNHYLFTLQEFGLDESDIKKENAKKISIGEKILLPFGDRVTKFIHPTITVGKIVFKATISMDEALSTKFGTHRNSPTKIREAAFVLRNAIFKQPKKYFPSKVTVKDFIEATNGRCKPSKHVWLSLVMKSVTGSRKAIEVLNKFGHGINYHATEELETELTYSTSDDSRLLPWGLERQNQLHTGVAFDNYDRFVETLTRKDTLHDTVGIVYQDVFECFQENPDADEVVEGEEDNQLLPLNERRQSSRRRRAFNESTDAIEPYYKKPRMTRESMISLEDPRREELPASFYSAQLLDLVWMASVFFQIENTPMWTGWNSQFV</sequence>
<feature type="non-terminal residue" evidence="1">
    <location>
        <position position="583"/>
    </location>
</feature>
<dbReference type="PANTHER" id="PTHR47018">
    <property type="entry name" value="CXC DOMAIN-CONTAINING PROTEIN-RELATED"/>
    <property type="match status" value="1"/>
</dbReference>
<dbReference type="PANTHER" id="PTHR47018:SF4">
    <property type="match status" value="1"/>
</dbReference>
<accession>A0A164XMT8</accession>
<comment type="caution">
    <text evidence="1">The sequence shown here is derived from an EMBL/GenBank/DDBJ whole genome shotgun (WGS) entry which is preliminary data.</text>
</comment>
<evidence type="ECO:0000313" key="2">
    <source>
        <dbReference type="Proteomes" id="UP000076858"/>
    </source>
</evidence>
<dbReference type="AlphaFoldDB" id="A0A164XMT8"/>
<dbReference type="Proteomes" id="UP000076858">
    <property type="component" value="Unassembled WGS sequence"/>
</dbReference>
<keyword evidence="2" id="KW-1185">Reference proteome</keyword>
<reference evidence="1 2" key="1">
    <citation type="submission" date="2016-03" db="EMBL/GenBank/DDBJ databases">
        <title>EvidentialGene: Evidence-directed Construction of Genes on Genomes.</title>
        <authorList>
            <person name="Gilbert D.G."/>
            <person name="Choi J.-H."/>
            <person name="Mockaitis K."/>
            <person name="Colbourne J."/>
            <person name="Pfrender M."/>
        </authorList>
    </citation>
    <scope>NUCLEOTIDE SEQUENCE [LARGE SCALE GENOMIC DNA]</scope>
    <source>
        <strain evidence="1 2">Xinb3</strain>
        <tissue evidence="1">Complete organism</tissue>
    </source>
</reference>
<dbReference type="EMBL" id="LRGB01000952">
    <property type="protein sequence ID" value="KZS14394.1"/>
    <property type="molecule type" value="Genomic_DNA"/>
</dbReference>
<proteinExistence type="predicted"/>
<dbReference type="OrthoDB" id="7669876at2759"/>
<name>A0A164XMT8_9CRUS</name>
<gene>
    <name evidence="1" type="ORF">APZ42_020260</name>
</gene>
<protein>
    <submittedName>
        <fullName evidence="1">Uncharacterized protein</fullName>
    </submittedName>
</protein>
<organism evidence="1 2">
    <name type="scientific">Daphnia magna</name>
    <dbReference type="NCBI Taxonomy" id="35525"/>
    <lineage>
        <taxon>Eukaryota</taxon>
        <taxon>Metazoa</taxon>
        <taxon>Ecdysozoa</taxon>
        <taxon>Arthropoda</taxon>
        <taxon>Crustacea</taxon>
        <taxon>Branchiopoda</taxon>
        <taxon>Diplostraca</taxon>
        <taxon>Cladocera</taxon>
        <taxon>Anomopoda</taxon>
        <taxon>Daphniidae</taxon>
        <taxon>Daphnia</taxon>
    </lineage>
</organism>
<evidence type="ECO:0000313" key="1">
    <source>
        <dbReference type="EMBL" id="KZS14394.1"/>
    </source>
</evidence>